<name>A0AAV8PIN9_ENSVE</name>
<evidence type="ECO:0000313" key="1">
    <source>
        <dbReference type="EMBL" id="KAJ8491768.1"/>
    </source>
</evidence>
<protein>
    <recommendedName>
        <fullName evidence="3">Secreted protein</fullName>
    </recommendedName>
</protein>
<comment type="caution">
    <text evidence="1">The sequence shown here is derived from an EMBL/GenBank/DDBJ whole genome shotgun (WGS) entry which is preliminary data.</text>
</comment>
<accession>A0AAV8PIN9</accession>
<dbReference type="AlphaFoldDB" id="A0AAV8PIN9"/>
<dbReference type="Proteomes" id="UP001222027">
    <property type="component" value="Unassembled WGS sequence"/>
</dbReference>
<evidence type="ECO:0000313" key="2">
    <source>
        <dbReference type="Proteomes" id="UP001222027"/>
    </source>
</evidence>
<proteinExistence type="predicted"/>
<organism evidence="1 2">
    <name type="scientific">Ensete ventricosum</name>
    <name type="common">Abyssinian banana</name>
    <name type="synonym">Musa ensete</name>
    <dbReference type="NCBI Taxonomy" id="4639"/>
    <lineage>
        <taxon>Eukaryota</taxon>
        <taxon>Viridiplantae</taxon>
        <taxon>Streptophyta</taxon>
        <taxon>Embryophyta</taxon>
        <taxon>Tracheophyta</taxon>
        <taxon>Spermatophyta</taxon>
        <taxon>Magnoliopsida</taxon>
        <taxon>Liliopsida</taxon>
        <taxon>Zingiberales</taxon>
        <taxon>Musaceae</taxon>
        <taxon>Ensete</taxon>
    </lineage>
</organism>
<keyword evidence="2" id="KW-1185">Reference proteome</keyword>
<reference evidence="1 2" key="1">
    <citation type="submission" date="2022-12" db="EMBL/GenBank/DDBJ databases">
        <title>Chromosome-scale assembly of the Ensete ventricosum genome.</title>
        <authorList>
            <person name="Dussert Y."/>
            <person name="Stocks J."/>
            <person name="Wendawek A."/>
            <person name="Woldeyes F."/>
            <person name="Nichols R.A."/>
            <person name="Borrell J.S."/>
        </authorList>
    </citation>
    <scope>NUCLEOTIDE SEQUENCE [LARGE SCALE GENOMIC DNA]</scope>
    <source>
        <strain evidence="2">cv. Maze</strain>
        <tissue evidence="1">Seeds</tissue>
    </source>
</reference>
<sequence length="131" mass="14964">MHSISFVWIRFQGSLFLFCLFEVWRVRAPVHGLVARFIRYQHIAQAKRSTHAQQEHEKAILHAPGKDVSVVLGVVGEFGWTSLDPFACFLFFRQLVGEASLWFHFGSKYLVNVLVELLVCGSLSSVHKSFL</sequence>
<gene>
    <name evidence="1" type="ORF">OPV22_013489</name>
</gene>
<dbReference type="EMBL" id="JAQQAF010000004">
    <property type="protein sequence ID" value="KAJ8491768.1"/>
    <property type="molecule type" value="Genomic_DNA"/>
</dbReference>
<evidence type="ECO:0008006" key="3">
    <source>
        <dbReference type="Google" id="ProtNLM"/>
    </source>
</evidence>